<keyword evidence="3" id="KW-1185">Reference proteome</keyword>
<dbReference type="AlphaFoldDB" id="A0AAD5WD19"/>
<dbReference type="Pfam" id="PF02214">
    <property type="entry name" value="BTB_2"/>
    <property type="match status" value="1"/>
</dbReference>
<comment type="caution">
    <text evidence="2">The sequence shown here is derived from an EMBL/GenBank/DDBJ whole genome shotgun (WGS) entry which is preliminary data.</text>
</comment>
<dbReference type="EMBL" id="JAHQIW010005472">
    <property type="protein sequence ID" value="KAJ1366125.1"/>
    <property type="molecule type" value="Genomic_DNA"/>
</dbReference>
<dbReference type="InterPro" id="IPR000210">
    <property type="entry name" value="BTB/POZ_dom"/>
</dbReference>
<dbReference type="PANTHER" id="PTHR11145:SF12">
    <property type="entry name" value="BTB DOMAIN-CONTAINING PROTEIN"/>
    <property type="match status" value="1"/>
</dbReference>
<feature type="domain" description="BTB" evidence="1">
    <location>
        <begin position="10"/>
        <end position="108"/>
    </location>
</feature>
<evidence type="ECO:0000313" key="2">
    <source>
        <dbReference type="EMBL" id="KAJ1366125.1"/>
    </source>
</evidence>
<protein>
    <recommendedName>
        <fullName evidence="1">BTB domain-containing protein</fullName>
    </recommendedName>
</protein>
<accession>A0AAD5WD19</accession>
<proteinExistence type="predicted"/>
<dbReference type="Proteomes" id="UP001196413">
    <property type="component" value="Unassembled WGS sequence"/>
</dbReference>
<dbReference type="SUPFAM" id="SSF54695">
    <property type="entry name" value="POZ domain"/>
    <property type="match status" value="1"/>
</dbReference>
<dbReference type="PANTHER" id="PTHR11145">
    <property type="entry name" value="BTB/POZ DOMAIN-CONTAINING ADAPTER FOR CUL3-MEDIATED RHOA DEGRADATION PROTEIN FAMILY MEMBER"/>
    <property type="match status" value="1"/>
</dbReference>
<dbReference type="InterPro" id="IPR003131">
    <property type="entry name" value="T1-type_BTB"/>
</dbReference>
<dbReference type="InterPro" id="IPR045068">
    <property type="entry name" value="BACURD1-3"/>
</dbReference>
<dbReference type="Gene3D" id="3.30.710.10">
    <property type="entry name" value="Potassium Channel Kv1.1, Chain A"/>
    <property type="match status" value="1"/>
</dbReference>
<organism evidence="2 3">
    <name type="scientific">Parelaphostrongylus tenuis</name>
    <name type="common">Meningeal worm</name>
    <dbReference type="NCBI Taxonomy" id="148309"/>
    <lineage>
        <taxon>Eukaryota</taxon>
        <taxon>Metazoa</taxon>
        <taxon>Ecdysozoa</taxon>
        <taxon>Nematoda</taxon>
        <taxon>Chromadorea</taxon>
        <taxon>Rhabditida</taxon>
        <taxon>Rhabditina</taxon>
        <taxon>Rhabditomorpha</taxon>
        <taxon>Strongyloidea</taxon>
        <taxon>Metastrongylidae</taxon>
        <taxon>Parelaphostrongylus</taxon>
    </lineage>
</organism>
<dbReference type="SMART" id="SM00225">
    <property type="entry name" value="BTB"/>
    <property type="match status" value="1"/>
</dbReference>
<evidence type="ECO:0000259" key="1">
    <source>
        <dbReference type="SMART" id="SM00225"/>
    </source>
</evidence>
<name>A0AAD5WD19_PARTN</name>
<dbReference type="GO" id="GO:0051260">
    <property type="term" value="P:protein homooligomerization"/>
    <property type="evidence" value="ECO:0007669"/>
    <property type="project" value="InterPro"/>
</dbReference>
<gene>
    <name evidence="2" type="ORF">KIN20_026723</name>
</gene>
<reference evidence="2" key="1">
    <citation type="submission" date="2021-06" db="EMBL/GenBank/DDBJ databases">
        <title>Parelaphostrongylus tenuis whole genome reference sequence.</title>
        <authorList>
            <person name="Garwood T.J."/>
            <person name="Larsen P.A."/>
            <person name="Fountain-Jones N.M."/>
            <person name="Garbe J.R."/>
            <person name="Macchietto M.G."/>
            <person name="Kania S.A."/>
            <person name="Gerhold R.W."/>
            <person name="Richards J.E."/>
            <person name="Wolf T.M."/>
        </authorList>
    </citation>
    <scope>NUCLEOTIDE SEQUENCE</scope>
    <source>
        <strain evidence="2">MNPRO001-30</strain>
        <tissue evidence="2">Meninges</tissue>
    </source>
</reference>
<evidence type="ECO:0000313" key="3">
    <source>
        <dbReference type="Proteomes" id="UP001196413"/>
    </source>
</evidence>
<dbReference type="InterPro" id="IPR011333">
    <property type="entry name" value="SKP1/BTB/POZ_sf"/>
</dbReference>
<sequence>MEGPSSSLGERIRLNLGGTIFETTLSTLTKIEGTVLSTMVAERWRGHGELFIDRDPTHFSKILNYLRDGDEFNVPLDRDVCEEIRREAQFYNLPGLVEMCLPQILTVGDEIQWKRDAVGFYWRSFVRYMVDDYLTLPFIYDRNNHTMAKCIGCGEYQSLKVLIPLRHQLR</sequence>